<keyword evidence="3 5" id="KW-1133">Transmembrane helix</keyword>
<gene>
    <name evidence="8" type="ORF">ENT82_08055</name>
    <name evidence="7" type="ORF">ENU43_03690</name>
</gene>
<dbReference type="InterPro" id="IPR006685">
    <property type="entry name" value="MscS_channel_2nd"/>
</dbReference>
<keyword evidence="2 5" id="KW-0812">Transmembrane</keyword>
<evidence type="ECO:0000259" key="6">
    <source>
        <dbReference type="Pfam" id="PF00924"/>
    </source>
</evidence>
<comment type="caution">
    <text evidence="8">The sequence shown here is derived from an EMBL/GenBank/DDBJ whole genome shotgun (WGS) entry which is preliminary data.</text>
</comment>
<dbReference type="SUPFAM" id="SSF50182">
    <property type="entry name" value="Sm-like ribonucleoproteins"/>
    <property type="match status" value="1"/>
</dbReference>
<dbReference type="GO" id="GO:0055085">
    <property type="term" value="P:transmembrane transport"/>
    <property type="evidence" value="ECO:0007669"/>
    <property type="project" value="InterPro"/>
</dbReference>
<name>A0A7C4I7R4_CALS0</name>
<sequence length="247" mass="26956">MIQLQLTPILETVLWMVSALALFLLLRLFFAPLVDLVSQRVGGALRLGALVSAYLIAVVKIVEQVDTWMAAAAGAGLILFTAVCFRPLRLMVLGDIMKAVGVLREGDYVSVRGRVARVTEVKATHTILTTSDLRKLYIPNDRLLSEKIVNFTKSGAGVLFVRIKVDGRRISIPDAKLILLKTGTDVAKAEAAPNRAPEVRVEKIEDPYVTLRLTLYIINPAKAEPLASHIMERVYTKLAEAAAAAAI</sequence>
<evidence type="ECO:0000256" key="1">
    <source>
        <dbReference type="ARBA" id="ARBA00004370"/>
    </source>
</evidence>
<dbReference type="EMBL" id="DTCM01000046">
    <property type="protein sequence ID" value="HGL40749.1"/>
    <property type="molecule type" value="Genomic_DNA"/>
</dbReference>
<dbReference type="Pfam" id="PF00924">
    <property type="entry name" value="MS_channel_2nd"/>
    <property type="match status" value="1"/>
</dbReference>
<evidence type="ECO:0000313" key="7">
    <source>
        <dbReference type="EMBL" id="HGL40749.1"/>
    </source>
</evidence>
<evidence type="ECO:0000256" key="2">
    <source>
        <dbReference type="ARBA" id="ARBA00022692"/>
    </source>
</evidence>
<evidence type="ECO:0000256" key="5">
    <source>
        <dbReference type="SAM" id="Phobius"/>
    </source>
</evidence>
<keyword evidence="4 5" id="KW-0472">Membrane</keyword>
<organism evidence="8">
    <name type="scientific">Caldiarchaeum subterraneum</name>
    <dbReference type="NCBI Taxonomy" id="311458"/>
    <lineage>
        <taxon>Archaea</taxon>
        <taxon>Nitrososphaerota</taxon>
        <taxon>Candidatus Caldarchaeales</taxon>
        <taxon>Candidatus Caldarchaeaceae</taxon>
        <taxon>Candidatus Caldarchaeum</taxon>
    </lineage>
</organism>
<feature type="transmembrane region" description="Helical" evidence="5">
    <location>
        <begin position="43"/>
        <end position="62"/>
    </location>
</feature>
<evidence type="ECO:0000256" key="3">
    <source>
        <dbReference type="ARBA" id="ARBA00022989"/>
    </source>
</evidence>
<comment type="subcellular location">
    <subcellularLocation>
        <location evidence="1">Membrane</location>
    </subcellularLocation>
</comment>
<dbReference type="InterPro" id="IPR010920">
    <property type="entry name" value="LSM_dom_sf"/>
</dbReference>
<dbReference type="EMBL" id="DTAD01000087">
    <property type="protein sequence ID" value="HGN91055.1"/>
    <property type="molecule type" value="Genomic_DNA"/>
</dbReference>
<feature type="transmembrane region" description="Helical" evidence="5">
    <location>
        <begin position="12"/>
        <end position="31"/>
    </location>
</feature>
<feature type="transmembrane region" description="Helical" evidence="5">
    <location>
        <begin position="68"/>
        <end position="88"/>
    </location>
</feature>
<evidence type="ECO:0000256" key="4">
    <source>
        <dbReference type="ARBA" id="ARBA00023136"/>
    </source>
</evidence>
<feature type="domain" description="Mechanosensitive ion channel MscS" evidence="6">
    <location>
        <begin position="104"/>
        <end position="153"/>
    </location>
</feature>
<dbReference type="Gene3D" id="2.30.30.60">
    <property type="match status" value="1"/>
</dbReference>
<evidence type="ECO:0000313" key="8">
    <source>
        <dbReference type="EMBL" id="HGN91055.1"/>
    </source>
</evidence>
<dbReference type="InterPro" id="IPR023408">
    <property type="entry name" value="MscS_beta-dom_sf"/>
</dbReference>
<reference evidence="8" key="1">
    <citation type="journal article" date="2020" name="mSystems">
        <title>Genome- and Community-Level Interaction Insights into Carbon Utilization and Element Cycling Functions of Hydrothermarchaeota in Hydrothermal Sediment.</title>
        <authorList>
            <person name="Zhou Z."/>
            <person name="Liu Y."/>
            <person name="Xu W."/>
            <person name="Pan J."/>
            <person name="Luo Z.H."/>
            <person name="Li M."/>
        </authorList>
    </citation>
    <scope>NUCLEOTIDE SEQUENCE [LARGE SCALE GENOMIC DNA]</scope>
    <source>
        <strain evidence="8">SpSt-613</strain>
        <strain evidence="7">SpSt-669</strain>
    </source>
</reference>
<dbReference type="AlphaFoldDB" id="A0A7C4I7R4"/>
<accession>A0A7C4I7R4</accession>
<protein>
    <submittedName>
        <fullName evidence="8">Mechanosensitive ion channel</fullName>
    </submittedName>
</protein>
<dbReference type="GO" id="GO:0016020">
    <property type="term" value="C:membrane"/>
    <property type="evidence" value="ECO:0007669"/>
    <property type="project" value="UniProtKB-SubCell"/>
</dbReference>
<proteinExistence type="predicted"/>